<keyword evidence="2" id="KW-0472">Membrane</keyword>
<protein>
    <submittedName>
        <fullName evidence="3">Uncharacterized protein</fullName>
    </submittedName>
</protein>
<dbReference type="KEGG" id="hlm:DV707_05965"/>
<evidence type="ECO:0000313" key="4">
    <source>
        <dbReference type="Proteomes" id="UP000296733"/>
    </source>
</evidence>
<keyword evidence="2" id="KW-0812">Transmembrane</keyword>
<proteinExistence type="predicted"/>
<dbReference type="AlphaFoldDB" id="A0A4D6H2Q0"/>
<feature type="compositionally biased region" description="Low complexity" evidence="1">
    <location>
        <begin position="209"/>
        <end position="229"/>
    </location>
</feature>
<evidence type="ECO:0000256" key="1">
    <source>
        <dbReference type="SAM" id="MobiDB-lite"/>
    </source>
</evidence>
<name>A0A4D6H2Q0_9EURY</name>
<reference evidence="3 4" key="1">
    <citation type="journal article" date="2019" name="Nat. Commun.">
        <title>A new type of DNA phosphorothioation-based antiviral system in archaea.</title>
        <authorList>
            <person name="Xiong L."/>
            <person name="Liu S."/>
            <person name="Chen S."/>
            <person name="Xiao Y."/>
            <person name="Zhu B."/>
            <person name="Gao Y."/>
            <person name="Zhang Y."/>
            <person name="Chen B."/>
            <person name="Luo J."/>
            <person name="Deng Z."/>
            <person name="Chen X."/>
            <person name="Wang L."/>
            <person name="Chen S."/>
        </authorList>
    </citation>
    <scope>NUCLEOTIDE SEQUENCE [LARGE SCALE GENOMIC DNA]</scope>
    <source>
        <strain evidence="3 4">CGMCC 1.10331</strain>
    </source>
</reference>
<feature type="compositionally biased region" description="Polar residues" evidence="1">
    <location>
        <begin position="97"/>
        <end position="106"/>
    </location>
</feature>
<keyword evidence="2" id="KW-1133">Transmembrane helix</keyword>
<dbReference type="Proteomes" id="UP000296733">
    <property type="component" value="Chromosome"/>
</dbReference>
<organism evidence="3 4">
    <name type="scientific">Halobellus limi</name>
    <dbReference type="NCBI Taxonomy" id="699433"/>
    <lineage>
        <taxon>Archaea</taxon>
        <taxon>Methanobacteriati</taxon>
        <taxon>Methanobacteriota</taxon>
        <taxon>Stenosarchaea group</taxon>
        <taxon>Halobacteria</taxon>
        <taxon>Halobacteriales</taxon>
        <taxon>Haloferacaceae</taxon>
        <taxon>Halobellus</taxon>
    </lineage>
</organism>
<feature type="transmembrane region" description="Helical" evidence="2">
    <location>
        <begin position="35"/>
        <end position="61"/>
    </location>
</feature>
<dbReference type="EMBL" id="CP031311">
    <property type="protein sequence ID" value="QCC47252.1"/>
    <property type="molecule type" value="Genomic_DNA"/>
</dbReference>
<feature type="region of interest" description="Disordered" evidence="1">
    <location>
        <begin position="86"/>
        <end position="113"/>
    </location>
</feature>
<evidence type="ECO:0000256" key="2">
    <source>
        <dbReference type="SAM" id="Phobius"/>
    </source>
</evidence>
<sequence length="238" mass="24188">MFESGTDSGAAPEEYKTAGDAVGDNHGLSRMDRNLWYLGLLLIAAGVTFAAVPSAGFGALFGDSADGLPGDGRSEGPISLVATDTEVTDAGPDSESTDSTSRTAAGTTEDDRTSEAGVVVAALVNDADATVNVTYRARTDADAIALRNASDTVTIPQGGQHRLFARCVASTEASGTARLTVTVVETSTNTTASNRELDVRVAYDCTGGETATARTSGRTATGRTDTTAGSIPLRTAAA</sequence>
<accession>A0A4D6H2Q0</accession>
<feature type="region of interest" description="Disordered" evidence="1">
    <location>
        <begin position="1"/>
        <end position="24"/>
    </location>
</feature>
<gene>
    <name evidence="3" type="ORF">DV707_05965</name>
</gene>
<feature type="region of interest" description="Disordered" evidence="1">
    <location>
        <begin position="209"/>
        <end position="238"/>
    </location>
</feature>
<evidence type="ECO:0000313" key="3">
    <source>
        <dbReference type="EMBL" id="QCC47252.1"/>
    </source>
</evidence>